<evidence type="ECO:0000256" key="18">
    <source>
        <dbReference type="ARBA" id="ARBA00061480"/>
    </source>
</evidence>
<evidence type="ECO:0000256" key="4">
    <source>
        <dbReference type="ARBA" id="ARBA00022448"/>
    </source>
</evidence>
<feature type="domain" description="NarG-like" evidence="22">
    <location>
        <begin position="7"/>
        <end position="224"/>
    </location>
</feature>
<dbReference type="InterPro" id="IPR051936">
    <property type="entry name" value="Heme-iron_electron_transfer"/>
</dbReference>
<keyword evidence="10 21" id="KW-1133">Transmembrane helix</keyword>
<evidence type="ECO:0000259" key="22">
    <source>
        <dbReference type="Pfam" id="PF02665"/>
    </source>
</evidence>
<keyword evidence="13" id="KW-0534">Nitrate assimilation</keyword>
<evidence type="ECO:0000256" key="1">
    <source>
        <dbReference type="ARBA" id="ARBA00001942"/>
    </source>
</evidence>
<dbReference type="RefSeq" id="WP_071657244.1">
    <property type="nucleotide sequence ID" value="NZ_MLCF01000075.1"/>
</dbReference>
<dbReference type="Pfam" id="PF02665">
    <property type="entry name" value="Nitrate_red_gam"/>
    <property type="match status" value="1"/>
</dbReference>
<keyword evidence="8" id="KW-0479">Metal-binding</keyword>
<name>A0A1J7C5F5_9ACTN</name>
<evidence type="ECO:0000256" key="10">
    <source>
        <dbReference type="ARBA" id="ARBA00022989"/>
    </source>
</evidence>
<feature type="binding site" description="axial binding residue" evidence="20">
    <location>
        <position position="205"/>
    </location>
    <ligand>
        <name>heme b</name>
        <dbReference type="ChEBI" id="CHEBI:60344"/>
        <label>1</label>
    </ligand>
    <ligandPart>
        <name>Fe</name>
        <dbReference type="ChEBI" id="CHEBI:18248"/>
    </ligandPart>
</feature>
<evidence type="ECO:0000256" key="3">
    <source>
        <dbReference type="ARBA" id="ARBA00004651"/>
    </source>
</evidence>
<dbReference type="PANTHER" id="PTHR30598">
    <property type="entry name" value="NITRATE REDUCTASE PRIVATE CHAPERONE, REDOX ENZYME MATURATION PROTEIN REMP FAMILY"/>
    <property type="match status" value="1"/>
</dbReference>
<evidence type="ECO:0000256" key="20">
    <source>
        <dbReference type="PIRSR" id="PIRSR603816-1"/>
    </source>
</evidence>
<dbReference type="GO" id="GO:0046872">
    <property type="term" value="F:metal ion binding"/>
    <property type="evidence" value="ECO:0007669"/>
    <property type="project" value="UniProtKB-KW"/>
</dbReference>
<protein>
    <recommendedName>
        <fullName evidence="19">Nitrate reductase-like protein NarX</fullName>
    </recommendedName>
</protein>
<dbReference type="OrthoDB" id="9788113at2"/>
<evidence type="ECO:0000256" key="6">
    <source>
        <dbReference type="ARBA" id="ARBA00022617"/>
    </source>
</evidence>
<dbReference type="FunFam" id="1.20.950.20:FF:000001">
    <property type="entry name" value="Respiratory nitrate reductase subunit gamma"/>
    <property type="match status" value="1"/>
</dbReference>
<dbReference type="Gene3D" id="1.20.950.20">
    <property type="entry name" value="Transmembrane di-heme cytochromes, Chain C"/>
    <property type="match status" value="1"/>
</dbReference>
<comment type="similarity">
    <text evidence="16">In the central section; belongs to the NarJ/NarW family.</text>
</comment>
<dbReference type="PANTHER" id="PTHR30598:SF3">
    <property type="entry name" value="RESPIRATORY NITRATE REDUCTASE 1 GAMMA CHAIN"/>
    <property type="match status" value="1"/>
</dbReference>
<dbReference type="GO" id="GO:0020037">
    <property type="term" value="F:heme binding"/>
    <property type="evidence" value="ECO:0007669"/>
    <property type="project" value="TreeGrafter"/>
</dbReference>
<evidence type="ECO:0000256" key="8">
    <source>
        <dbReference type="ARBA" id="ARBA00022723"/>
    </source>
</evidence>
<dbReference type="EMBL" id="MLCF01000075">
    <property type="protein sequence ID" value="OIV36780.1"/>
    <property type="molecule type" value="Genomic_DNA"/>
</dbReference>
<keyword evidence="14 21" id="KW-0472">Membrane</keyword>
<dbReference type="STRING" id="1428644.BIV57_14350"/>
<keyword evidence="12 20" id="KW-0408">Iron</keyword>
<feature type="binding site" description="axial binding residue" evidence="20">
    <location>
        <position position="187"/>
    </location>
    <ligand>
        <name>heme b</name>
        <dbReference type="ChEBI" id="CHEBI:60344"/>
        <label>2</label>
    </ligand>
    <ligandPart>
        <name>Fe</name>
        <dbReference type="ChEBI" id="CHEBI:18248"/>
    </ligandPart>
</feature>
<dbReference type="InterPro" id="IPR003816">
    <property type="entry name" value="Nitrate_red_gam"/>
</dbReference>
<comment type="function">
    <text evidence="15">Does not seem to have nitrate reductase activity.</text>
</comment>
<comment type="caution">
    <text evidence="23">The sequence shown here is derived from an EMBL/GenBank/DDBJ whole genome shotgun (WGS) entry which is preliminary data.</text>
</comment>
<feature type="transmembrane region" description="Helical" evidence="21">
    <location>
        <begin position="186"/>
        <end position="215"/>
    </location>
</feature>
<sequence length="242" mass="27106">MTSAGLLLWGVLPYVCLVALIGGTVWRHRYDKFGWTTRSSELYEKRLLRIASPLFHYGIIGAFFGHILGVVIPKSWIDGIGIDEHAYHLIATWLGIPAGLAALAGLAMLIVRRRTTGSVFDATTNNDKVMYVVLLGAICLGLAATFWNAAEGPYDYRTSVSVWFRSVFYGDPKIALMSATPIVYRIHAAVGMVLIGMFPFTRLIHAFAAPVFYMFRPYIVYRSRDARQLGARSPQRGWERVR</sequence>
<evidence type="ECO:0000256" key="14">
    <source>
        <dbReference type="ARBA" id="ARBA00023136"/>
    </source>
</evidence>
<evidence type="ECO:0000256" key="12">
    <source>
        <dbReference type="ARBA" id="ARBA00023004"/>
    </source>
</evidence>
<keyword evidence="11" id="KW-0560">Oxidoreductase</keyword>
<comment type="cofactor">
    <cofactor evidence="2">
        <name>heme b</name>
        <dbReference type="ChEBI" id="CHEBI:60344"/>
    </cofactor>
</comment>
<reference evidence="23 24" key="1">
    <citation type="submission" date="2016-10" db="EMBL/GenBank/DDBJ databases">
        <title>Genome sequence of Streptomyces gilvigriseus MUSC 26.</title>
        <authorList>
            <person name="Lee L.-H."/>
            <person name="Ser H.-L."/>
        </authorList>
    </citation>
    <scope>NUCLEOTIDE SEQUENCE [LARGE SCALE GENOMIC DNA]</scope>
    <source>
        <strain evidence="23 24">MUSC 26</strain>
    </source>
</reference>
<feature type="transmembrane region" description="Helical" evidence="21">
    <location>
        <begin position="6"/>
        <end position="26"/>
    </location>
</feature>
<feature type="binding site" description="axial binding residue" evidence="20">
    <location>
        <position position="66"/>
    </location>
    <ligand>
        <name>heme b</name>
        <dbReference type="ChEBI" id="CHEBI:60344"/>
        <label>2</label>
    </ligand>
    <ligandPart>
        <name>Fe</name>
        <dbReference type="ChEBI" id="CHEBI:18248"/>
    </ligandPart>
</feature>
<evidence type="ECO:0000256" key="16">
    <source>
        <dbReference type="ARBA" id="ARBA00061095"/>
    </source>
</evidence>
<proteinExistence type="inferred from homology"/>
<dbReference type="AlphaFoldDB" id="A0A1J7C5F5"/>
<feature type="transmembrane region" description="Helical" evidence="21">
    <location>
        <begin position="131"/>
        <end position="150"/>
    </location>
</feature>
<dbReference type="InterPro" id="IPR036197">
    <property type="entry name" value="NarG-like_sf"/>
</dbReference>
<feature type="transmembrane region" description="Helical" evidence="21">
    <location>
        <begin position="90"/>
        <end position="111"/>
    </location>
</feature>
<dbReference type="GO" id="GO:0009055">
    <property type="term" value="F:electron transfer activity"/>
    <property type="evidence" value="ECO:0007669"/>
    <property type="project" value="TreeGrafter"/>
</dbReference>
<comment type="similarity">
    <text evidence="17">In the C-terminal section; belongs to the nitrate reductase gamma subunit family.</text>
</comment>
<keyword evidence="9" id="KW-0249">Electron transport</keyword>
<comment type="similarity">
    <text evidence="18">In the N-terminal section; belongs to the nitrate reductase alpha subunit family.</text>
</comment>
<dbReference type="GO" id="GO:0008940">
    <property type="term" value="F:nitrate reductase activity"/>
    <property type="evidence" value="ECO:0007669"/>
    <property type="project" value="InterPro"/>
</dbReference>
<keyword evidence="6 20" id="KW-0349">Heme</keyword>
<comment type="subcellular location">
    <subcellularLocation>
        <location evidence="3">Cell membrane</location>
        <topology evidence="3">Multi-pass membrane protein</topology>
    </subcellularLocation>
</comment>
<organism evidence="23 24">
    <name type="scientific">Mangrovactinospora gilvigrisea</name>
    <dbReference type="NCBI Taxonomy" id="1428644"/>
    <lineage>
        <taxon>Bacteria</taxon>
        <taxon>Bacillati</taxon>
        <taxon>Actinomycetota</taxon>
        <taxon>Actinomycetes</taxon>
        <taxon>Kitasatosporales</taxon>
        <taxon>Streptomycetaceae</taxon>
        <taxon>Mangrovactinospora</taxon>
    </lineage>
</organism>
<feature type="transmembrane region" description="Helical" evidence="21">
    <location>
        <begin position="47"/>
        <end position="70"/>
    </location>
</feature>
<feature type="binding site" description="axial binding residue" evidence="20">
    <location>
        <position position="56"/>
    </location>
    <ligand>
        <name>heme b</name>
        <dbReference type="ChEBI" id="CHEBI:60344"/>
        <label>1</label>
    </ligand>
    <ligandPart>
        <name>Fe</name>
        <dbReference type="ChEBI" id="CHEBI:18248"/>
    </ligandPart>
</feature>
<dbReference type="GO" id="GO:0019645">
    <property type="term" value="P:anaerobic electron transport chain"/>
    <property type="evidence" value="ECO:0007669"/>
    <property type="project" value="TreeGrafter"/>
</dbReference>
<evidence type="ECO:0000256" key="17">
    <source>
        <dbReference type="ARBA" id="ARBA00061196"/>
    </source>
</evidence>
<evidence type="ECO:0000256" key="7">
    <source>
        <dbReference type="ARBA" id="ARBA00022692"/>
    </source>
</evidence>
<evidence type="ECO:0000256" key="9">
    <source>
        <dbReference type="ARBA" id="ARBA00022982"/>
    </source>
</evidence>
<evidence type="ECO:0000313" key="23">
    <source>
        <dbReference type="EMBL" id="OIV36780.1"/>
    </source>
</evidence>
<dbReference type="GO" id="GO:0009325">
    <property type="term" value="C:nitrate reductase complex"/>
    <property type="evidence" value="ECO:0007669"/>
    <property type="project" value="InterPro"/>
</dbReference>
<dbReference type="GO" id="GO:0005886">
    <property type="term" value="C:plasma membrane"/>
    <property type="evidence" value="ECO:0007669"/>
    <property type="project" value="UniProtKB-SubCell"/>
</dbReference>
<evidence type="ECO:0000313" key="24">
    <source>
        <dbReference type="Proteomes" id="UP000243342"/>
    </source>
</evidence>
<dbReference type="InterPro" id="IPR023234">
    <property type="entry name" value="NarG-like_domain"/>
</dbReference>
<evidence type="ECO:0000256" key="2">
    <source>
        <dbReference type="ARBA" id="ARBA00001970"/>
    </source>
</evidence>
<dbReference type="Proteomes" id="UP000243342">
    <property type="component" value="Unassembled WGS sequence"/>
</dbReference>
<keyword evidence="24" id="KW-1185">Reference proteome</keyword>
<evidence type="ECO:0000256" key="11">
    <source>
        <dbReference type="ARBA" id="ARBA00023002"/>
    </source>
</evidence>
<dbReference type="NCBIfam" id="TIGR00351">
    <property type="entry name" value="narI"/>
    <property type="match status" value="1"/>
</dbReference>
<keyword evidence="4" id="KW-0813">Transport</keyword>
<dbReference type="SUPFAM" id="SSF103501">
    <property type="entry name" value="Respiratory nitrate reductase 1 gamma chain"/>
    <property type="match status" value="1"/>
</dbReference>
<evidence type="ECO:0000256" key="19">
    <source>
        <dbReference type="ARBA" id="ARBA00071287"/>
    </source>
</evidence>
<evidence type="ECO:0000256" key="5">
    <source>
        <dbReference type="ARBA" id="ARBA00022475"/>
    </source>
</evidence>
<evidence type="ECO:0000256" key="21">
    <source>
        <dbReference type="SAM" id="Phobius"/>
    </source>
</evidence>
<keyword evidence="7 21" id="KW-0812">Transmembrane</keyword>
<keyword evidence="5" id="KW-1003">Cell membrane</keyword>
<accession>A0A1J7C5F5</accession>
<gene>
    <name evidence="23" type="ORF">BIV57_14350</name>
</gene>
<dbReference type="GO" id="GO:0042128">
    <property type="term" value="P:nitrate assimilation"/>
    <property type="evidence" value="ECO:0007669"/>
    <property type="project" value="UniProtKB-KW"/>
</dbReference>
<evidence type="ECO:0000256" key="13">
    <source>
        <dbReference type="ARBA" id="ARBA00023063"/>
    </source>
</evidence>
<evidence type="ECO:0000256" key="15">
    <source>
        <dbReference type="ARBA" id="ARBA00056200"/>
    </source>
</evidence>
<comment type="cofactor">
    <cofactor evidence="1">
        <name>Mo-bis(molybdopterin guanine dinucleotide)</name>
        <dbReference type="ChEBI" id="CHEBI:60539"/>
    </cofactor>
</comment>